<dbReference type="AlphaFoldDB" id="A0A927MCM3"/>
<proteinExistence type="predicted"/>
<feature type="transmembrane region" description="Helical" evidence="1">
    <location>
        <begin position="23"/>
        <end position="44"/>
    </location>
</feature>
<reference evidence="2" key="1">
    <citation type="submission" date="2020-10" db="EMBL/GenBank/DDBJ databases">
        <title>Sequencing the genomes of 1000 actinobacteria strains.</title>
        <authorList>
            <person name="Klenk H.-P."/>
        </authorList>
    </citation>
    <scope>NUCLEOTIDE SEQUENCE</scope>
    <source>
        <strain evidence="2">DSM 46832</strain>
    </source>
</reference>
<organism evidence="2 3">
    <name type="scientific">Plantactinospora soyae</name>
    <dbReference type="NCBI Taxonomy" id="1544732"/>
    <lineage>
        <taxon>Bacteria</taxon>
        <taxon>Bacillati</taxon>
        <taxon>Actinomycetota</taxon>
        <taxon>Actinomycetes</taxon>
        <taxon>Micromonosporales</taxon>
        <taxon>Micromonosporaceae</taxon>
        <taxon>Plantactinospora</taxon>
    </lineage>
</organism>
<keyword evidence="1" id="KW-1133">Transmembrane helix</keyword>
<evidence type="ECO:0000313" key="3">
    <source>
        <dbReference type="Proteomes" id="UP000649753"/>
    </source>
</evidence>
<keyword evidence="1" id="KW-0472">Membrane</keyword>
<evidence type="ECO:0000313" key="2">
    <source>
        <dbReference type="EMBL" id="MBE1488635.1"/>
    </source>
</evidence>
<keyword evidence="1" id="KW-0812">Transmembrane</keyword>
<sequence>MAMTIGDAVPPRQTPAPPRRRRVIAVIGPLAAGVILGAGGMWLAGDRHVARTERLVGTVTWSNEQTRLIAFQVDGERRDPLKGDVIYSIVAENWQDAEGTIHADSTYPTCLAGVAEDPVSNDHHRVELDVLHRSTGGPQLQHIALQVHCLD</sequence>
<keyword evidence="3" id="KW-1185">Reference proteome</keyword>
<dbReference type="Proteomes" id="UP000649753">
    <property type="component" value="Unassembled WGS sequence"/>
</dbReference>
<protein>
    <submittedName>
        <fullName evidence="2">Uncharacterized protein</fullName>
    </submittedName>
</protein>
<evidence type="ECO:0000256" key="1">
    <source>
        <dbReference type="SAM" id="Phobius"/>
    </source>
</evidence>
<gene>
    <name evidence="2" type="ORF">H4W31_004273</name>
</gene>
<accession>A0A927MCM3</accession>
<comment type="caution">
    <text evidence="2">The sequence shown here is derived from an EMBL/GenBank/DDBJ whole genome shotgun (WGS) entry which is preliminary data.</text>
</comment>
<dbReference type="RefSeq" id="WP_192768251.1">
    <property type="nucleotide sequence ID" value="NZ_JADBEB010000001.1"/>
</dbReference>
<name>A0A927MCM3_9ACTN</name>
<dbReference type="EMBL" id="JADBEB010000001">
    <property type="protein sequence ID" value="MBE1488635.1"/>
    <property type="molecule type" value="Genomic_DNA"/>
</dbReference>